<geneLocation type="plasmid" evidence="2 3">
    <name>pAACEN1</name>
</geneLocation>
<dbReference type="NCBIfam" id="NF033540">
    <property type="entry name" value="transpos_IS701"/>
    <property type="match status" value="1"/>
</dbReference>
<dbReference type="InterPro" id="IPR012337">
    <property type="entry name" value="RNaseH-like_sf"/>
</dbReference>
<evidence type="ECO:0000313" key="3">
    <source>
        <dbReference type="Proteomes" id="UP000516424"/>
    </source>
</evidence>
<organism evidence="2 3">
    <name type="scientific">Acetobacter aceti NBRC 14818</name>
    <dbReference type="NCBI Taxonomy" id="887700"/>
    <lineage>
        <taxon>Bacteria</taxon>
        <taxon>Pseudomonadati</taxon>
        <taxon>Pseudomonadota</taxon>
        <taxon>Alphaproteobacteria</taxon>
        <taxon>Acetobacterales</taxon>
        <taxon>Acetobacteraceae</taxon>
        <taxon>Acetobacter</taxon>
        <taxon>Acetobacter subgen. Acetobacter</taxon>
    </lineage>
</organism>
<feature type="domain" description="Transposase IS701-like DDE" evidence="1">
    <location>
        <begin position="39"/>
        <end position="245"/>
    </location>
</feature>
<dbReference type="AlphaFoldDB" id="A0AB33III4"/>
<dbReference type="SUPFAM" id="SSF53098">
    <property type="entry name" value="Ribonuclease H-like"/>
    <property type="match status" value="1"/>
</dbReference>
<gene>
    <name evidence="2" type="ORF">EMQ_P134</name>
</gene>
<sequence length="410" mass="45137">MIPCISMEWNMMTGGASVEETLSLLVTGLRTVKEKMRPLFGQARVAVSAEHYLETLLGNLPRKTGWQRAEAAGDGGPWRQQALLGRTQWNADGLRDIVRDHVQETLGDEDAVLVIDETGFLKKGKASCGVGRQYTGSAGKITNCQIGVFAAYVSPRGHAFVDRALYLPKAWTSDPARLSSASVPTDVAFATKPSLARQMIERSLRAGLSFEWVAADSVYGVGEIEMGLRHAAKGYVLGVAGNHWFNSWGLGERPVAGEARDIARNAPEQAWVSLSAGHGTKGERQYDWLWCPLAELNGADYTAGDGRAWIRGLLVRRNPTDGDLAYFTVWCPTGTTLEKLVQVEGTRWRIEEGFRTAKNEFGLDHNETRSWHGWHRHVSLVMLAYALMAGVRAEANARPPKKRLSNAYQA</sequence>
<keyword evidence="2" id="KW-0614">Plasmid</keyword>
<dbReference type="Pfam" id="PF13546">
    <property type="entry name" value="DDE_5"/>
    <property type="match status" value="1"/>
</dbReference>
<reference evidence="2 3" key="1">
    <citation type="journal article" date="2011" name="Microbiology">
        <title>Transcriptome response to different carbon sources in Acetobacter aceti.</title>
        <authorList>
            <person name="Sakurai K."/>
            <person name="Arai H."/>
            <person name="Ishii M."/>
            <person name="Igarashi Y."/>
        </authorList>
    </citation>
    <scope>NUCLEOTIDE SEQUENCE [LARGE SCALE GENOMIC DNA]</scope>
    <source>
        <strain evidence="2 3">NBRC 14818</strain>
    </source>
</reference>
<dbReference type="EMBL" id="AP023411">
    <property type="protein sequence ID" value="BCK77721.1"/>
    <property type="molecule type" value="Genomic_DNA"/>
</dbReference>
<evidence type="ECO:0000313" key="2">
    <source>
        <dbReference type="EMBL" id="BCK77721.1"/>
    </source>
</evidence>
<keyword evidence="3" id="KW-1185">Reference proteome</keyword>
<name>A0AB33III4_ACEAC</name>
<dbReference type="InterPro" id="IPR038721">
    <property type="entry name" value="IS701-like_DDE_dom"/>
</dbReference>
<protein>
    <submittedName>
        <fullName evidence="2">Transposase</fullName>
    </submittedName>
</protein>
<dbReference type="InterPro" id="IPR039365">
    <property type="entry name" value="IS701-like"/>
</dbReference>
<dbReference type="PANTHER" id="PTHR33627:SF1">
    <property type="entry name" value="TRANSPOSASE"/>
    <property type="match status" value="1"/>
</dbReference>
<dbReference type="PANTHER" id="PTHR33627">
    <property type="entry name" value="TRANSPOSASE"/>
    <property type="match status" value="1"/>
</dbReference>
<evidence type="ECO:0000259" key="1">
    <source>
        <dbReference type="Pfam" id="PF13546"/>
    </source>
</evidence>
<accession>A0AB33III4</accession>
<dbReference type="Proteomes" id="UP000516424">
    <property type="component" value="Plasmid pAACEN1"/>
</dbReference>
<proteinExistence type="predicted"/>